<dbReference type="Proteomes" id="UP000831786">
    <property type="component" value="Chromosome"/>
</dbReference>
<accession>A0ABY4FN71</accession>
<dbReference type="RefSeq" id="WP_244728548.1">
    <property type="nucleotide sequence ID" value="NZ_CP095045.1"/>
</dbReference>
<proteinExistence type="predicted"/>
<dbReference type="EMBL" id="CP095045">
    <property type="protein sequence ID" value="UOQ57713.1"/>
    <property type="molecule type" value="Genomic_DNA"/>
</dbReference>
<organism evidence="1 2">
    <name type="scientific">Leucobacter allii</name>
    <dbReference type="NCBI Taxonomy" id="2932247"/>
    <lineage>
        <taxon>Bacteria</taxon>
        <taxon>Bacillati</taxon>
        <taxon>Actinomycetota</taxon>
        <taxon>Actinomycetes</taxon>
        <taxon>Micrococcales</taxon>
        <taxon>Microbacteriaceae</taxon>
        <taxon>Leucobacter</taxon>
    </lineage>
</organism>
<name>A0ABY4FN71_9MICO</name>
<keyword evidence="2" id="KW-1185">Reference proteome</keyword>
<gene>
    <name evidence="1" type="ORF">MUN78_02375</name>
</gene>
<sequence length="410" mass="44540">MNRNSLPSWVNRAIDRIADAPMSPIGRLAARRLGRPAPRGSVPATSFEERPVRVLIAPVNYSAQGTAWARALERSDAGISARNMAIDVPGGFSFDADLVVPVGTYHNDPEWQRRQFAAASRATHVLIEAEEPPFGRLLGRSVERQAEALGERGVDVAYLAHGTDARLPSRHIEDNPLSYYADPAVYLPRAEAIAARNIALLERSGRPLFVSTPDLLADLPNAHWCPVAVDPLRWAAPQRVERAPGTPLRVVHAPSVAAYKGTQLVMPVLERLQDEGLIEFSLIQGVPSREVPARFAEADVMLDQFRAGSYGVAACEAMAAGCLVVGQVSPRVRETVRAASGRELPVIEATPGSLEQELRRLAAHPDLSALRTDGPAFVEAVHDGRFAARVLSEHWISNADRKEHPDAPGR</sequence>
<evidence type="ECO:0000313" key="2">
    <source>
        <dbReference type="Proteomes" id="UP000831786"/>
    </source>
</evidence>
<dbReference type="SUPFAM" id="SSF53756">
    <property type="entry name" value="UDP-Glycosyltransferase/glycogen phosphorylase"/>
    <property type="match status" value="1"/>
</dbReference>
<evidence type="ECO:0008006" key="3">
    <source>
        <dbReference type="Google" id="ProtNLM"/>
    </source>
</evidence>
<evidence type="ECO:0000313" key="1">
    <source>
        <dbReference type="EMBL" id="UOQ57713.1"/>
    </source>
</evidence>
<reference evidence="1 2" key="1">
    <citation type="submission" date="2022-04" db="EMBL/GenBank/DDBJ databases">
        <title>Leucobacter sp. isolated from rhizosphere of garlic.</title>
        <authorList>
            <person name="Won M."/>
            <person name="Lee C.-M."/>
            <person name="Woen H.-Y."/>
            <person name="Kwon S.-W."/>
        </authorList>
    </citation>
    <scope>NUCLEOTIDE SEQUENCE [LARGE SCALE GENOMIC DNA]</scope>
    <source>
        <strain evidence="1 2">H21R-40</strain>
    </source>
</reference>
<protein>
    <recommendedName>
        <fullName evidence="3">Glycosyltransferase</fullName>
    </recommendedName>
</protein>
<dbReference type="Gene3D" id="3.40.50.2000">
    <property type="entry name" value="Glycogen Phosphorylase B"/>
    <property type="match status" value="1"/>
</dbReference>